<proteinExistence type="predicted"/>
<evidence type="ECO:0000259" key="4">
    <source>
        <dbReference type="PROSITE" id="PS01124"/>
    </source>
</evidence>
<dbReference type="Proteomes" id="UP001242480">
    <property type="component" value="Unassembled WGS sequence"/>
</dbReference>
<evidence type="ECO:0000256" key="3">
    <source>
        <dbReference type="ARBA" id="ARBA00023163"/>
    </source>
</evidence>
<keyword evidence="3" id="KW-0804">Transcription</keyword>
<evidence type="ECO:0000313" key="5">
    <source>
        <dbReference type="EMBL" id="MDQ0473900.1"/>
    </source>
</evidence>
<name>A0ABU0JHZ7_9HYPH</name>
<dbReference type="InterPro" id="IPR050204">
    <property type="entry name" value="AraC_XylS_family_regulators"/>
</dbReference>
<dbReference type="PANTHER" id="PTHR46796:SF6">
    <property type="entry name" value="ARAC SUBFAMILY"/>
    <property type="match status" value="1"/>
</dbReference>
<dbReference type="PROSITE" id="PS01124">
    <property type="entry name" value="HTH_ARAC_FAMILY_2"/>
    <property type="match status" value="1"/>
</dbReference>
<organism evidence="5 6">
    <name type="scientific">Labrys wisconsinensis</name>
    <dbReference type="NCBI Taxonomy" id="425677"/>
    <lineage>
        <taxon>Bacteria</taxon>
        <taxon>Pseudomonadati</taxon>
        <taxon>Pseudomonadota</taxon>
        <taxon>Alphaproteobacteria</taxon>
        <taxon>Hyphomicrobiales</taxon>
        <taxon>Xanthobacteraceae</taxon>
        <taxon>Labrys</taxon>
    </lineage>
</organism>
<evidence type="ECO:0000256" key="1">
    <source>
        <dbReference type="ARBA" id="ARBA00023015"/>
    </source>
</evidence>
<dbReference type="PANTHER" id="PTHR46796">
    <property type="entry name" value="HTH-TYPE TRANSCRIPTIONAL ACTIVATOR RHAS-RELATED"/>
    <property type="match status" value="1"/>
</dbReference>
<keyword evidence="6" id="KW-1185">Reference proteome</keyword>
<dbReference type="RefSeq" id="WP_307282646.1">
    <property type="nucleotide sequence ID" value="NZ_JAUSVX010000019.1"/>
</dbReference>
<evidence type="ECO:0000313" key="6">
    <source>
        <dbReference type="Proteomes" id="UP001242480"/>
    </source>
</evidence>
<dbReference type="EMBL" id="JAUSVX010000019">
    <property type="protein sequence ID" value="MDQ0473900.1"/>
    <property type="molecule type" value="Genomic_DNA"/>
</dbReference>
<dbReference type="SUPFAM" id="SSF46689">
    <property type="entry name" value="Homeodomain-like"/>
    <property type="match status" value="2"/>
</dbReference>
<feature type="domain" description="HTH araC/xylS-type" evidence="4">
    <location>
        <begin position="198"/>
        <end position="296"/>
    </location>
</feature>
<protein>
    <submittedName>
        <fullName evidence="5">AraC family transcriptional regulator</fullName>
    </submittedName>
</protein>
<keyword evidence="2" id="KW-0238">DNA-binding</keyword>
<dbReference type="InterPro" id="IPR018060">
    <property type="entry name" value="HTH_AraC"/>
</dbReference>
<reference evidence="5 6" key="1">
    <citation type="submission" date="2023-07" db="EMBL/GenBank/DDBJ databases">
        <title>Genomic Encyclopedia of Type Strains, Phase IV (KMG-IV): sequencing the most valuable type-strain genomes for metagenomic binning, comparative biology and taxonomic classification.</title>
        <authorList>
            <person name="Goeker M."/>
        </authorList>
    </citation>
    <scope>NUCLEOTIDE SEQUENCE [LARGE SCALE GENOMIC DNA]</scope>
    <source>
        <strain evidence="5 6">DSM 19619</strain>
    </source>
</reference>
<gene>
    <name evidence="5" type="ORF">QO011_006939</name>
</gene>
<dbReference type="Pfam" id="PF12833">
    <property type="entry name" value="HTH_18"/>
    <property type="match status" value="1"/>
</dbReference>
<dbReference type="InterPro" id="IPR009057">
    <property type="entry name" value="Homeodomain-like_sf"/>
</dbReference>
<evidence type="ECO:0000256" key="2">
    <source>
        <dbReference type="ARBA" id="ARBA00023125"/>
    </source>
</evidence>
<keyword evidence="1" id="KW-0805">Transcription regulation</keyword>
<sequence length="298" mass="33719">MGAFGVQETHGILLREENRSLASSEGLGWRSVFTSIQREQPYEDSYDPRPDHLIILHLDSYVRVDRWLGVSRESRMIAPGGTFMVPGGMDFRVRLNDPLRTIHFYLRHSVLAEVAQELCRGDPDRLELLPRIGEADPLIERLILSVRDELLAANALGEAYVDYVARMMAARLIRNHSADTMRVRPELAAPSDLQRRVGRATEFVQSQLHRSIRLDELAGAVDLSVSQLASLFRRALGQPPHRFIINLRVARARELLATSDLPLAEIALACGFSHQEHMTRIFRREIGLTPAAYRRSIA</sequence>
<comment type="caution">
    <text evidence="5">The sequence shown here is derived from an EMBL/GenBank/DDBJ whole genome shotgun (WGS) entry which is preliminary data.</text>
</comment>
<dbReference type="SMART" id="SM00342">
    <property type="entry name" value="HTH_ARAC"/>
    <property type="match status" value="1"/>
</dbReference>
<dbReference type="Gene3D" id="1.10.10.60">
    <property type="entry name" value="Homeodomain-like"/>
    <property type="match status" value="1"/>
</dbReference>
<accession>A0ABU0JHZ7</accession>